<dbReference type="InParanoid" id="A0A409YNC0"/>
<evidence type="ECO:0000256" key="1">
    <source>
        <dbReference type="SAM" id="MobiDB-lite"/>
    </source>
</evidence>
<dbReference type="STRING" id="181874.A0A409YNC0"/>
<protein>
    <submittedName>
        <fullName evidence="3">Uncharacterized protein</fullName>
    </submittedName>
</protein>
<keyword evidence="4" id="KW-1185">Reference proteome</keyword>
<dbReference type="AlphaFoldDB" id="A0A409YNC0"/>
<evidence type="ECO:0000313" key="4">
    <source>
        <dbReference type="Proteomes" id="UP000284842"/>
    </source>
</evidence>
<gene>
    <name evidence="3" type="ORF">CVT24_012015</name>
</gene>
<dbReference type="OrthoDB" id="3351168at2759"/>
<feature type="compositionally biased region" description="Polar residues" evidence="1">
    <location>
        <begin position="1"/>
        <end position="12"/>
    </location>
</feature>
<feature type="region of interest" description="Disordered" evidence="1">
    <location>
        <begin position="1"/>
        <end position="26"/>
    </location>
</feature>
<feature type="transmembrane region" description="Helical" evidence="2">
    <location>
        <begin position="578"/>
        <end position="597"/>
    </location>
</feature>
<comment type="caution">
    <text evidence="3">The sequence shown here is derived from an EMBL/GenBank/DDBJ whole genome shotgun (WGS) entry which is preliminary data.</text>
</comment>
<reference evidence="3 4" key="1">
    <citation type="journal article" date="2018" name="Evol. Lett.">
        <title>Horizontal gene cluster transfer increased hallucinogenic mushroom diversity.</title>
        <authorList>
            <person name="Reynolds H.T."/>
            <person name="Vijayakumar V."/>
            <person name="Gluck-Thaler E."/>
            <person name="Korotkin H.B."/>
            <person name="Matheny P.B."/>
            <person name="Slot J.C."/>
        </authorList>
    </citation>
    <scope>NUCLEOTIDE SEQUENCE [LARGE SCALE GENOMIC DNA]</scope>
    <source>
        <strain evidence="3 4">2629</strain>
    </source>
</reference>
<dbReference type="EMBL" id="NHTK01000920">
    <property type="protein sequence ID" value="PPR04587.1"/>
    <property type="molecule type" value="Genomic_DNA"/>
</dbReference>
<feature type="transmembrane region" description="Helical" evidence="2">
    <location>
        <begin position="183"/>
        <end position="205"/>
    </location>
</feature>
<name>A0A409YNC0_9AGAR</name>
<keyword evidence="2" id="KW-0812">Transmembrane</keyword>
<proteinExistence type="predicted"/>
<keyword evidence="2" id="KW-0472">Membrane</keyword>
<feature type="transmembrane region" description="Helical" evidence="2">
    <location>
        <begin position="124"/>
        <end position="143"/>
    </location>
</feature>
<dbReference type="Proteomes" id="UP000284842">
    <property type="component" value="Unassembled WGS sequence"/>
</dbReference>
<feature type="transmembrane region" description="Helical" evidence="2">
    <location>
        <begin position="78"/>
        <end position="103"/>
    </location>
</feature>
<organism evidence="3 4">
    <name type="scientific">Panaeolus cyanescens</name>
    <dbReference type="NCBI Taxonomy" id="181874"/>
    <lineage>
        <taxon>Eukaryota</taxon>
        <taxon>Fungi</taxon>
        <taxon>Dikarya</taxon>
        <taxon>Basidiomycota</taxon>
        <taxon>Agaricomycotina</taxon>
        <taxon>Agaricomycetes</taxon>
        <taxon>Agaricomycetidae</taxon>
        <taxon>Agaricales</taxon>
        <taxon>Agaricineae</taxon>
        <taxon>Galeropsidaceae</taxon>
        <taxon>Panaeolus</taxon>
    </lineage>
</organism>
<keyword evidence="2" id="KW-1133">Transmembrane helix</keyword>
<sequence length="671" mass="73178">MATNRYSETKYQTPFPEASGSSPKYQPTTFKDSEYHGLLDMPTIPHRDTMMSTVSSRSAYNMPFTGLSTIQRYTSPVYVIPVAVVFVHAFLLIFSWAFFASIIQRPRALSIPLAIAAEKRIQSVTLVVTLISSFISFGAAVLYRKAIRYSLTRFLAGRMTLYTLSASIRMSQSSVIKNFKRPLWTIGAILAIIAVNSQTAGYTTLFTPKKVEIVSPMTGFELDLRSPAFQALMEANQRRFSSNLFEKVLPLTESTGSTAVSTRFSLPSIFNFNQFSYFNSTKGILPTTILQMNSSVQSASSNSLPVNVKIHRTQLTPPGFPVRFTMTQQGFSASVTCRQQELNNGTSPSMAIVSANDELFGSTATLAAIQVGCPGSTQLSLSPPVLTSNAIDAVFALQCPATENGRKRWDLIIAGSGKYSKLQTSVCSIFPEIHTLQVDYSDDAKLFSSPFPNLVNSTEPWDRMDAPWIGEFSLGVFLRGLEVDQSTTGNAMGDTVLSFVNSLPSEPDLLSKILAEYVRAVLEFSVTVLRTIYTEDNNNLYPGGTSTIPDNMRVATNGTFYATTIGWSLEPETAPAVLLAPTIVSVAALAVILFTLLSRNKEGHGKQEPLSNYHFNATDILHVISAASAGALNTAFPPFHEENAAFSESVVVTLAPVDGGRPGFINYDSKL</sequence>
<accession>A0A409YNC0</accession>
<evidence type="ECO:0000313" key="3">
    <source>
        <dbReference type="EMBL" id="PPR04587.1"/>
    </source>
</evidence>
<evidence type="ECO:0000256" key="2">
    <source>
        <dbReference type="SAM" id="Phobius"/>
    </source>
</evidence>